<accession>A0A366F3G7</accession>
<keyword evidence="7" id="KW-1185">Reference proteome</keyword>
<dbReference type="SUPFAM" id="SSF53850">
    <property type="entry name" value="Periplasmic binding protein-like II"/>
    <property type="match status" value="1"/>
</dbReference>
<dbReference type="AlphaFoldDB" id="A0A366F3G7"/>
<evidence type="ECO:0000256" key="3">
    <source>
        <dbReference type="ARBA" id="ARBA00022729"/>
    </source>
</evidence>
<comment type="caution">
    <text evidence="6">The sequence shown here is derived from an EMBL/GenBank/DDBJ whole genome shotgun (WGS) entry which is preliminary data.</text>
</comment>
<dbReference type="EMBL" id="QNRK01000024">
    <property type="protein sequence ID" value="RBP08696.1"/>
    <property type="molecule type" value="Genomic_DNA"/>
</dbReference>
<dbReference type="PANTHER" id="PTHR30222">
    <property type="entry name" value="SPERMIDINE/PUTRESCINE-BINDING PERIPLASMIC PROTEIN"/>
    <property type="match status" value="1"/>
</dbReference>
<proteinExistence type="predicted"/>
<dbReference type="GO" id="GO:0015846">
    <property type="term" value="P:polyamine transport"/>
    <property type="evidence" value="ECO:0007669"/>
    <property type="project" value="InterPro"/>
</dbReference>
<evidence type="ECO:0000313" key="7">
    <source>
        <dbReference type="Proteomes" id="UP000253529"/>
    </source>
</evidence>
<protein>
    <submittedName>
        <fullName evidence="6">Spermidine/putrescine transport system substrate-binding protein</fullName>
    </submittedName>
</protein>
<evidence type="ECO:0000256" key="2">
    <source>
        <dbReference type="ARBA" id="ARBA00022448"/>
    </source>
</evidence>
<evidence type="ECO:0000313" key="6">
    <source>
        <dbReference type="EMBL" id="RBP08696.1"/>
    </source>
</evidence>
<reference evidence="6 7" key="1">
    <citation type="submission" date="2018-06" db="EMBL/GenBank/DDBJ databases">
        <title>Genomic Encyclopedia of Type Strains, Phase IV (KMG-IV): sequencing the most valuable type-strain genomes for metagenomic binning, comparative biology and taxonomic classification.</title>
        <authorList>
            <person name="Goeker M."/>
        </authorList>
    </citation>
    <scope>NUCLEOTIDE SEQUENCE [LARGE SCALE GENOMIC DNA]</scope>
    <source>
        <strain evidence="6 7">DSM 24875</strain>
    </source>
</reference>
<gene>
    <name evidence="6" type="ORF">DFR50_12483</name>
</gene>
<feature type="signal peptide" evidence="5">
    <location>
        <begin position="1"/>
        <end position="30"/>
    </location>
</feature>
<keyword evidence="4" id="KW-0574">Periplasm</keyword>
<dbReference type="PROSITE" id="PS51318">
    <property type="entry name" value="TAT"/>
    <property type="match status" value="1"/>
</dbReference>
<keyword evidence="3 5" id="KW-0732">Signal</keyword>
<keyword evidence="2" id="KW-0813">Transport</keyword>
<dbReference type="Pfam" id="PF13416">
    <property type="entry name" value="SBP_bac_8"/>
    <property type="match status" value="1"/>
</dbReference>
<dbReference type="PRINTS" id="PR00909">
    <property type="entry name" value="SPERMDNBNDNG"/>
</dbReference>
<dbReference type="InterPro" id="IPR006311">
    <property type="entry name" value="TAT_signal"/>
</dbReference>
<dbReference type="InterPro" id="IPR001188">
    <property type="entry name" value="Sperm_putr-bd"/>
</dbReference>
<dbReference type="RefSeq" id="WP_113891073.1">
    <property type="nucleotide sequence ID" value="NZ_QNRK01000024.1"/>
</dbReference>
<evidence type="ECO:0000256" key="1">
    <source>
        <dbReference type="ARBA" id="ARBA00004418"/>
    </source>
</evidence>
<evidence type="ECO:0000256" key="4">
    <source>
        <dbReference type="ARBA" id="ARBA00022764"/>
    </source>
</evidence>
<dbReference type="Proteomes" id="UP000253529">
    <property type="component" value="Unassembled WGS sequence"/>
</dbReference>
<name>A0A366F3G7_9HYPH</name>
<dbReference type="InterPro" id="IPR006059">
    <property type="entry name" value="SBP"/>
</dbReference>
<dbReference type="PANTHER" id="PTHR30222:SF17">
    <property type="entry name" value="SPERMIDINE_PUTRESCINE-BINDING PERIPLASMIC PROTEIN"/>
    <property type="match status" value="1"/>
</dbReference>
<dbReference type="GO" id="GO:0019808">
    <property type="term" value="F:polyamine binding"/>
    <property type="evidence" value="ECO:0007669"/>
    <property type="project" value="InterPro"/>
</dbReference>
<evidence type="ECO:0000256" key="5">
    <source>
        <dbReference type="SAM" id="SignalP"/>
    </source>
</evidence>
<dbReference type="OrthoDB" id="6776301at2"/>
<comment type="subcellular location">
    <subcellularLocation>
        <location evidence="1">Periplasm</location>
    </subcellularLocation>
</comment>
<dbReference type="GO" id="GO:0042597">
    <property type="term" value="C:periplasmic space"/>
    <property type="evidence" value="ECO:0007669"/>
    <property type="project" value="UniProtKB-SubCell"/>
</dbReference>
<feature type="chain" id="PRO_5016926330" evidence="5">
    <location>
        <begin position="31"/>
        <end position="359"/>
    </location>
</feature>
<dbReference type="Gene3D" id="3.40.190.10">
    <property type="entry name" value="Periplasmic binding protein-like II"/>
    <property type="match status" value="2"/>
</dbReference>
<sequence>MAIGLRRRDFLAAAGATVAGAALPWSPARAASTEIVWSTWNNLGLPDYIDPFTKETGIKVDQTYITTDDEQFARFKAGGAADVDVFVPGQWEMSRYIASNLVQPLDLRKIPNAAHMYPVFRDNALNKKDGIQYSLPYYWGINTIVYRADLMDEKPDWSVFFKGDKYKGKLAMRDYAVEGIMIAALYLGIPQTEIFSMDDRQLAECKKALIAEKALLRTYWTSIADLTNLFATGEVVCAFSWLPPYYDLTKRGIKMALSLPKEGVPSWCDVLAIPAGVEGERLEAAYKLVNYLLGPEYGLKLAYGGPYAQSTDLVRDKLPPEQQERIFIKDPAVMDSFVWPQIPRRYNEWVTMWNEVKAS</sequence>
<organism evidence="6 7">
    <name type="scientific">Roseiarcus fermentans</name>
    <dbReference type="NCBI Taxonomy" id="1473586"/>
    <lineage>
        <taxon>Bacteria</taxon>
        <taxon>Pseudomonadati</taxon>
        <taxon>Pseudomonadota</taxon>
        <taxon>Alphaproteobacteria</taxon>
        <taxon>Hyphomicrobiales</taxon>
        <taxon>Roseiarcaceae</taxon>
        <taxon>Roseiarcus</taxon>
    </lineage>
</organism>